<dbReference type="OrthoDB" id="9759014at2"/>
<reference evidence="3" key="1">
    <citation type="journal article" date="2013" name="Genome Announc.">
        <title>Whole-Genome Sequencing of Lactobacillus shenzhenensis Strain LY-73T.</title>
        <authorList>
            <person name="Lin Z."/>
            <person name="Liu Z."/>
            <person name="Yang R."/>
            <person name="Zou Y."/>
            <person name="Wan D."/>
            <person name="Chen J."/>
            <person name="Guo M."/>
            <person name="Zhao J."/>
            <person name="Fang C."/>
            <person name="Yang R."/>
            <person name="Liu F."/>
        </authorList>
    </citation>
    <scope>NUCLEOTIDE SEQUENCE [LARGE SCALE GENOMIC DNA]</scope>
    <source>
        <strain evidence="3">LY-73</strain>
    </source>
</reference>
<dbReference type="GO" id="GO:0004252">
    <property type="term" value="F:serine-type endopeptidase activity"/>
    <property type="evidence" value="ECO:0007669"/>
    <property type="project" value="InterPro"/>
</dbReference>
<organism evidence="2 3">
    <name type="scientific">Schleiferilactobacillus shenzhenensis LY-73</name>
    <dbReference type="NCBI Taxonomy" id="1231336"/>
    <lineage>
        <taxon>Bacteria</taxon>
        <taxon>Bacillati</taxon>
        <taxon>Bacillota</taxon>
        <taxon>Bacilli</taxon>
        <taxon>Lactobacillales</taxon>
        <taxon>Lactobacillaceae</taxon>
        <taxon>Schleiferilactobacillus</taxon>
    </lineage>
</organism>
<dbReference type="SUPFAM" id="SSF52743">
    <property type="entry name" value="Subtilisin-like"/>
    <property type="match status" value="1"/>
</dbReference>
<accession>U4TPT5</accession>
<sequence>MANHNDYPIIRFQPRVGDAGRTTGGGGNKDPKWVLTGKALTERSQTLTQAVDDVTEGWAAHDQDGLPHVLSVRFIDEAVAKTHQQTIAALFAVGNNSGQIGVDGTNKMMVKVDAVDQLIRVKQELHDTERNRQPISAITEITPFVPEVRPPAPGILYKLSPMLYRDQKADEHALRYIEAQLKKKQIDYHQVKYGPTLQVFEVVDATPDALSFFRKLPIRLSEPLERAVPPFFRNVNNHFDQIQPLSPVDGVDYPVIGLLDTGVEQNRFTKGWVTRTTATAYVDADLNTQHGTFIATLLLYGDQANHTQDASLEGCRIIDVPVFPKQGVDGPTLLDNIERGIKAHPQVRIWNLSISLTGVIRTDRFSEFAMMLDALQDRYGVVICKSAGNDTGFYAGHAAGPLNIGAEALRAVTVGAIDRNSDSVGYCRPFYPAPYSRVGRGPADTIKPDLVQFGGDVFAKVQDPRMPADFSVVGETALADELTTTTKVGTSFSTPKVARELAELEVLTNHQYTLRTVKALAIHSASYQEVPALSTEERVQKMGYGRPEKAIDIIQDTRYSSTLILEGELAKGQRIDMMEFPFPSALIHDGFYYGQIHLTVVTDPILRVGEDAMYCQSELTVQFGTYTKKKESSLHMARYNPFGREGATNILRHDYYSQKAMAENDQFVGERVLLAYGQKYYPVKKFSLDLADLKPATIQHAMSKDNTWFLFLETHYRNEAESTEQSLKLPYSVVITIEDPTQTTDVYDSTVNRLNELDFIHDTLRQNNAIRLEN</sequence>
<dbReference type="CDD" id="cd04847">
    <property type="entry name" value="Peptidases_S8_Subtilisin_like_2"/>
    <property type="match status" value="1"/>
</dbReference>
<dbReference type="Proteomes" id="UP000030647">
    <property type="component" value="Unassembled WGS sequence"/>
</dbReference>
<name>U4TPT5_9LACO</name>
<dbReference type="GO" id="GO:0006508">
    <property type="term" value="P:proteolysis"/>
    <property type="evidence" value="ECO:0007669"/>
    <property type="project" value="InterPro"/>
</dbReference>
<dbReference type="EMBL" id="KI271610">
    <property type="protein sequence ID" value="ERL63893.1"/>
    <property type="molecule type" value="Genomic_DNA"/>
</dbReference>
<evidence type="ECO:0000313" key="2">
    <source>
        <dbReference type="EMBL" id="ERL63893.1"/>
    </source>
</evidence>
<dbReference type="InterPro" id="IPR000209">
    <property type="entry name" value="Peptidase_S8/S53_dom"/>
</dbReference>
<protein>
    <recommendedName>
        <fullName evidence="1">Peptidase S8/S53 domain-containing protein</fullName>
    </recommendedName>
</protein>
<evidence type="ECO:0000313" key="3">
    <source>
        <dbReference type="Proteomes" id="UP000030647"/>
    </source>
</evidence>
<dbReference type="STRING" id="1231336.L248_1834"/>
<feature type="domain" description="Peptidase S8/S53" evidence="1">
    <location>
        <begin position="255"/>
        <end position="534"/>
    </location>
</feature>
<keyword evidence="3" id="KW-1185">Reference proteome</keyword>
<dbReference type="InterPro" id="IPR034074">
    <property type="entry name" value="Y4bN_pept_dom"/>
</dbReference>
<dbReference type="InterPro" id="IPR036852">
    <property type="entry name" value="Peptidase_S8/S53_dom_sf"/>
</dbReference>
<dbReference type="HOGENOM" id="CLU_018676_1_0_9"/>
<dbReference type="Pfam" id="PF00082">
    <property type="entry name" value="Peptidase_S8"/>
    <property type="match status" value="1"/>
</dbReference>
<gene>
    <name evidence="2" type="ORF">L248_1834</name>
</gene>
<proteinExistence type="predicted"/>
<dbReference type="RefSeq" id="WP_022530840.1">
    <property type="nucleotide sequence ID" value="NZ_KI271610.1"/>
</dbReference>
<dbReference type="AlphaFoldDB" id="U4TPT5"/>
<dbReference type="Gene3D" id="3.40.50.200">
    <property type="entry name" value="Peptidase S8/S53 domain"/>
    <property type="match status" value="1"/>
</dbReference>
<dbReference type="eggNOG" id="COG1404">
    <property type="taxonomic scope" value="Bacteria"/>
</dbReference>
<evidence type="ECO:0000259" key="1">
    <source>
        <dbReference type="Pfam" id="PF00082"/>
    </source>
</evidence>